<organism evidence="6 7">
    <name type="scientific">Pedosphaera parvula (strain Ellin514)</name>
    <dbReference type="NCBI Taxonomy" id="320771"/>
    <lineage>
        <taxon>Bacteria</taxon>
        <taxon>Pseudomonadati</taxon>
        <taxon>Verrucomicrobiota</taxon>
        <taxon>Pedosphaerae</taxon>
        <taxon>Pedosphaerales</taxon>
        <taxon>Pedosphaeraceae</taxon>
        <taxon>Pedosphaera</taxon>
    </lineage>
</organism>
<evidence type="ECO:0000256" key="2">
    <source>
        <dbReference type="ARBA" id="ARBA00023157"/>
    </source>
</evidence>
<evidence type="ECO:0000259" key="5">
    <source>
        <dbReference type="PROSITE" id="PS50835"/>
    </source>
</evidence>
<reference evidence="6 7" key="1">
    <citation type="journal article" date="2011" name="J. Bacteriol.">
        <title>Genome sequence of 'Pedosphaera parvula' Ellin514, an aerobic Verrucomicrobial isolate from pasture soil.</title>
        <authorList>
            <person name="Kant R."/>
            <person name="van Passel M.W."/>
            <person name="Sangwan P."/>
            <person name="Palva A."/>
            <person name="Lucas S."/>
            <person name="Copeland A."/>
            <person name="Lapidus A."/>
            <person name="Glavina Del Rio T."/>
            <person name="Dalin E."/>
            <person name="Tice H."/>
            <person name="Bruce D."/>
            <person name="Goodwin L."/>
            <person name="Pitluck S."/>
            <person name="Chertkov O."/>
            <person name="Larimer F.W."/>
            <person name="Land M.L."/>
            <person name="Hauser L."/>
            <person name="Brettin T.S."/>
            <person name="Detter J.C."/>
            <person name="Han S."/>
            <person name="de Vos W.M."/>
            <person name="Janssen P.H."/>
            <person name="Smidt H."/>
        </authorList>
    </citation>
    <scope>NUCLEOTIDE SEQUENCE [LARGE SCALE GENOMIC DNA]</scope>
    <source>
        <strain evidence="6 7">Ellin514</strain>
    </source>
</reference>
<keyword evidence="1 3" id="KW-0732">Signal</keyword>
<dbReference type="InterPro" id="IPR013320">
    <property type="entry name" value="ConA-like_dom_sf"/>
</dbReference>
<keyword evidence="2" id="KW-1015">Disulfide bond</keyword>
<dbReference type="Gene3D" id="2.60.40.10">
    <property type="entry name" value="Immunoglobulins"/>
    <property type="match status" value="2"/>
</dbReference>
<dbReference type="InterPro" id="IPR007110">
    <property type="entry name" value="Ig-like_dom"/>
</dbReference>
<dbReference type="InterPro" id="IPR001791">
    <property type="entry name" value="Laminin_G"/>
</dbReference>
<keyword evidence="7" id="KW-1185">Reference proteome</keyword>
<dbReference type="EMBL" id="ABOX02000001">
    <property type="protein sequence ID" value="EEF63385.1"/>
    <property type="molecule type" value="Genomic_DNA"/>
</dbReference>
<dbReference type="OrthoDB" id="186024at2"/>
<dbReference type="PROSITE" id="PS50025">
    <property type="entry name" value="LAM_G_DOMAIN"/>
    <property type="match status" value="1"/>
</dbReference>
<dbReference type="RefSeq" id="WP_007412692.1">
    <property type="nucleotide sequence ID" value="NZ_ABOX02000001.1"/>
</dbReference>
<dbReference type="InterPro" id="IPR036179">
    <property type="entry name" value="Ig-like_dom_sf"/>
</dbReference>
<sequence precursor="true">MKRNLLARNLKQSFLAIPAAALMLGAAQAGTTVGLNIQAWTYADGGAGYQTTGFPVTAKAFGVDAGAWVNTEPLYAYAAVSTNIVTGSLTVNLTAPNSWQSGIGALNAGFVPEVVTPGNDEVTWGYLDDGNATGQAPSASVAGLAATFPNGYVIQTIAANGGVQTFTDVVFTDGVTTNTAAYSTYQAGLGTYGTGTVGLSAPSGVFTGDSININPQPKTSSTRSTLAAFIITDKPVVTKAPVGLTVNQGTGFTLSAGVIGIAPITYQWQHAGTNISGATSLNYTNLSAAPSDAGNYTLVATNPYGSGTSGTATVGVIQVPVITTDFAGITNTVYTGFKTVMSVVAGGASPLSYQWKKNGTAITGATNASLTVSNLTTGLAGYSVVITNTFGSVKSSTNYLNVVAAPDAYTMQVGSDGPASFWPLNETTTPTAYDYAGFGHNGTQTNGLTLGVASLRPPTYPGFSAGNTVYQFDGSSGYINCGTAPSLSGPTDFTVEAWVNTTSPTSQAIVHQRDSANYVGAYRVGINADGTVYFILYGTGGFQFSFNSTLKVNDGNWHHVATVRSGANGLIYVDGVQAGTASGAVQDLTGTLNTFIGRNQRDNNEWFAGMMADVAIYESALSSLQIVKHYTAASGVTLQVHLTTGGMIQDTKPSGTPHHGQNSGATWLTSLTDAAGTPVTRNGVEQFSAASLTKITVPADPDFDSPSGTISFWMKANAPLPGAGNEAATLFDRRTTNGTFIALNVDGSIYWQGQGTSRNTFSGGYLPDDNWHHVAVTYGQTTNDTLSIYVDGVLANSVPVTNAWSWPTTQPIEIGVSHDSYWKKFDGQMDDFRIYNRVLNGTEISQIFASDALVDTSALKLRYNFDDGTGVGKTVTWTFGRLESSPTLGPSAVWTPAASTPPFMFAPTDSAKFFRAVLP</sequence>
<dbReference type="SMART" id="SM00560">
    <property type="entry name" value="LamGL"/>
    <property type="match status" value="2"/>
</dbReference>
<accession>B9XA44</accession>
<dbReference type="SUPFAM" id="SSF49899">
    <property type="entry name" value="Concanavalin A-like lectins/glucanases"/>
    <property type="match status" value="2"/>
</dbReference>
<dbReference type="PANTHER" id="PTHR42535">
    <property type="entry name" value="OOKINETE PROTEIN, PUTATIVE-RELATED"/>
    <property type="match status" value="1"/>
</dbReference>
<feature type="domain" description="Ig-like" evidence="5">
    <location>
        <begin position="235"/>
        <end position="315"/>
    </location>
</feature>
<evidence type="ECO:0000256" key="3">
    <source>
        <dbReference type="SAM" id="SignalP"/>
    </source>
</evidence>
<dbReference type="InterPro" id="IPR013783">
    <property type="entry name" value="Ig-like_fold"/>
</dbReference>
<dbReference type="InterPro" id="IPR006558">
    <property type="entry name" value="LamG-like"/>
</dbReference>
<feature type="chain" id="PRO_5002894689" evidence="3">
    <location>
        <begin position="30"/>
        <end position="919"/>
    </location>
</feature>
<dbReference type="PROSITE" id="PS50835">
    <property type="entry name" value="IG_LIKE"/>
    <property type="match status" value="1"/>
</dbReference>
<evidence type="ECO:0000313" key="6">
    <source>
        <dbReference type="EMBL" id="EEF63385.1"/>
    </source>
</evidence>
<dbReference type="PANTHER" id="PTHR42535:SF2">
    <property type="entry name" value="CHROMOSOME UNDETERMINED SCAFFOLD_146, WHOLE GENOME SHOTGUN SEQUENCE"/>
    <property type="match status" value="1"/>
</dbReference>
<dbReference type="SMART" id="SM00282">
    <property type="entry name" value="LamG"/>
    <property type="match status" value="2"/>
</dbReference>
<dbReference type="Pfam" id="PF13385">
    <property type="entry name" value="Laminin_G_3"/>
    <property type="match status" value="2"/>
</dbReference>
<dbReference type="STRING" id="320771.Cflav_PD6020"/>
<proteinExistence type="predicted"/>
<feature type="signal peptide" evidence="3">
    <location>
        <begin position="1"/>
        <end position="29"/>
    </location>
</feature>
<dbReference type="Gene3D" id="2.60.120.200">
    <property type="match status" value="2"/>
</dbReference>
<evidence type="ECO:0000313" key="7">
    <source>
        <dbReference type="Proteomes" id="UP000003688"/>
    </source>
</evidence>
<evidence type="ECO:0000259" key="4">
    <source>
        <dbReference type="PROSITE" id="PS50025"/>
    </source>
</evidence>
<gene>
    <name evidence="6" type="ORF">Cflav_PD6020</name>
</gene>
<dbReference type="SUPFAM" id="SSF48726">
    <property type="entry name" value="Immunoglobulin"/>
    <property type="match status" value="2"/>
</dbReference>
<dbReference type="AlphaFoldDB" id="B9XA44"/>
<evidence type="ECO:0000256" key="1">
    <source>
        <dbReference type="ARBA" id="ARBA00022729"/>
    </source>
</evidence>
<comment type="caution">
    <text evidence="6">The sequence shown here is derived from an EMBL/GenBank/DDBJ whole genome shotgun (WGS) entry which is preliminary data.</text>
</comment>
<protein>
    <submittedName>
        <fullName evidence="6">Immunoglobulin I-set domain protein</fullName>
    </submittedName>
</protein>
<dbReference type="Proteomes" id="UP000003688">
    <property type="component" value="Unassembled WGS sequence"/>
</dbReference>
<name>B9XA44_PEDPL</name>
<dbReference type="CDD" id="cd00110">
    <property type="entry name" value="LamG"/>
    <property type="match status" value="1"/>
</dbReference>
<dbReference type="CDD" id="cd00096">
    <property type="entry name" value="Ig"/>
    <property type="match status" value="1"/>
</dbReference>
<feature type="domain" description="Laminin G" evidence="4">
    <location>
        <begin position="468"/>
        <end position="640"/>
    </location>
</feature>